<feature type="domain" description="SAM" evidence="3">
    <location>
        <begin position="449"/>
        <end position="483"/>
    </location>
</feature>
<keyword evidence="2" id="KW-0812">Transmembrane</keyword>
<dbReference type="PROSITE" id="PS50105">
    <property type="entry name" value="SAM_DOMAIN"/>
    <property type="match status" value="1"/>
</dbReference>
<dbReference type="InterPro" id="IPR013761">
    <property type="entry name" value="SAM/pointed_sf"/>
</dbReference>
<feature type="region of interest" description="Disordered" evidence="1">
    <location>
        <begin position="97"/>
        <end position="123"/>
    </location>
</feature>
<comment type="caution">
    <text evidence="4">The sequence shown here is derived from an EMBL/GenBank/DDBJ whole genome shotgun (WGS) entry which is preliminary data.</text>
</comment>
<dbReference type="Proteomes" id="UP000023152">
    <property type="component" value="Unassembled WGS sequence"/>
</dbReference>
<dbReference type="EMBL" id="ASPP01023846">
    <property type="protein sequence ID" value="ETO09874.1"/>
    <property type="molecule type" value="Genomic_DNA"/>
</dbReference>
<feature type="transmembrane region" description="Helical" evidence="2">
    <location>
        <begin position="483"/>
        <end position="502"/>
    </location>
</feature>
<proteinExistence type="predicted"/>
<sequence>MKMDKRSASVLIQLQLKQMGKKKIDITEVKNCLGNDIRRSERRGGECRTTALSVCVWKESESKHSVLCVYVCMCVYVYMQAKKIEDELALKDEDKIEEEKEKEEEKKGQVLSKSRSKSRIEKRNSLTTDDMDSILSKGDKVSFRYDALNDDPWREGTFYSLDENNANQAYVTIDHNNGQWEIISVINDSLHLRKKFARFEPQQTSKKGKAVTSEQEDLIDSIAASPPTSASSTPLAPLSPTRDDISVAYDQMQMQMRAPRLVLESSATELSAGAASDTDIEKSPQVSESEDHDFSLPKTKAKTIATNPNKSASTNTKTNANENKKNTTNKSRRAQTLSPQAKKRPAPATPNPQDFAKSKDKKHGSSQNKQNQNQNQKQSKHLGDHSSDKGANANKKTQHPFNSKSSSIVEDYTAKSPHSPKDETQVTDATEGQQVKPPPQLEKKRVEMWNCKEVARWLYYIQNGKFSSYVKKFMAAQINGKKLLIEYIYIYTYMYILFYTYIFF</sequence>
<feature type="compositionally biased region" description="Low complexity" evidence="1">
    <location>
        <begin position="223"/>
        <end position="240"/>
    </location>
</feature>
<reference evidence="4 5" key="1">
    <citation type="journal article" date="2013" name="Curr. Biol.">
        <title>The Genome of the Foraminiferan Reticulomyxa filosa.</title>
        <authorList>
            <person name="Glockner G."/>
            <person name="Hulsmann N."/>
            <person name="Schleicher M."/>
            <person name="Noegel A.A."/>
            <person name="Eichinger L."/>
            <person name="Gallinger C."/>
            <person name="Pawlowski J."/>
            <person name="Sierra R."/>
            <person name="Euteneuer U."/>
            <person name="Pillet L."/>
            <person name="Moustafa A."/>
            <person name="Platzer M."/>
            <person name="Groth M."/>
            <person name="Szafranski K."/>
            <person name="Schliwa M."/>
        </authorList>
    </citation>
    <scope>NUCLEOTIDE SEQUENCE [LARGE SCALE GENOMIC DNA]</scope>
</reference>
<dbReference type="SUPFAM" id="SSF47769">
    <property type="entry name" value="SAM/Pointed domain"/>
    <property type="match status" value="1"/>
</dbReference>
<feature type="compositionally biased region" description="Low complexity" evidence="1">
    <location>
        <begin position="365"/>
        <end position="377"/>
    </location>
</feature>
<evidence type="ECO:0000256" key="2">
    <source>
        <dbReference type="SAM" id="Phobius"/>
    </source>
</evidence>
<keyword evidence="5" id="KW-1185">Reference proteome</keyword>
<feature type="compositionally biased region" description="Low complexity" evidence="1">
    <location>
        <begin position="305"/>
        <end position="329"/>
    </location>
</feature>
<dbReference type="InterPro" id="IPR001660">
    <property type="entry name" value="SAM"/>
</dbReference>
<feature type="region of interest" description="Disordered" evidence="1">
    <location>
        <begin position="269"/>
        <end position="440"/>
    </location>
</feature>
<evidence type="ECO:0000259" key="3">
    <source>
        <dbReference type="PROSITE" id="PS50105"/>
    </source>
</evidence>
<name>X6M7J5_RETFI</name>
<evidence type="ECO:0000256" key="1">
    <source>
        <dbReference type="SAM" id="MobiDB-lite"/>
    </source>
</evidence>
<keyword evidence="2" id="KW-0472">Membrane</keyword>
<dbReference type="Gene3D" id="1.10.150.50">
    <property type="entry name" value="Transcription Factor, Ets-1"/>
    <property type="match status" value="1"/>
</dbReference>
<organism evidence="4 5">
    <name type="scientific">Reticulomyxa filosa</name>
    <dbReference type="NCBI Taxonomy" id="46433"/>
    <lineage>
        <taxon>Eukaryota</taxon>
        <taxon>Sar</taxon>
        <taxon>Rhizaria</taxon>
        <taxon>Retaria</taxon>
        <taxon>Foraminifera</taxon>
        <taxon>Monothalamids</taxon>
        <taxon>Reticulomyxidae</taxon>
        <taxon>Reticulomyxa</taxon>
    </lineage>
</organism>
<evidence type="ECO:0000313" key="4">
    <source>
        <dbReference type="EMBL" id="ETO09874.1"/>
    </source>
</evidence>
<evidence type="ECO:0000313" key="5">
    <source>
        <dbReference type="Proteomes" id="UP000023152"/>
    </source>
</evidence>
<accession>X6M7J5</accession>
<feature type="compositionally biased region" description="Polar residues" evidence="1">
    <location>
        <begin position="399"/>
        <end position="408"/>
    </location>
</feature>
<keyword evidence="2" id="KW-1133">Transmembrane helix</keyword>
<feature type="region of interest" description="Disordered" evidence="1">
    <location>
        <begin position="222"/>
        <end position="242"/>
    </location>
</feature>
<feature type="compositionally biased region" description="Basic and acidic residues" evidence="1">
    <location>
        <begin position="97"/>
        <end position="108"/>
    </location>
</feature>
<dbReference type="AlphaFoldDB" id="X6M7J5"/>
<gene>
    <name evidence="4" type="ORF">RFI_27503</name>
</gene>
<protein>
    <recommendedName>
        <fullName evidence="3">SAM domain-containing protein</fullName>
    </recommendedName>
</protein>